<reference evidence="2 3" key="1">
    <citation type="journal article" date="2018" name="IMA Fungus">
        <title>IMA Genome-F 9: Draft genome sequence of Annulohypoxylon stygium, Aspergillus mulundensis, Berkeleyomyces basicola (syn. Thielaviopsis basicola), Ceratocystis smalleyi, two Cercospora beticola strains, Coleophoma cylindrospora, Fusarium fracticaudum, Phialophora cf. hyalina, and Morchella septimelata.</title>
        <authorList>
            <person name="Wingfield B.D."/>
            <person name="Bills G.F."/>
            <person name="Dong Y."/>
            <person name="Huang W."/>
            <person name="Nel W.J."/>
            <person name="Swalarsk-Parry B.S."/>
            <person name="Vaghefi N."/>
            <person name="Wilken P.M."/>
            <person name="An Z."/>
            <person name="de Beer Z.W."/>
            <person name="De Vos L."/>
            <person name="Chen L."/>
            <person name="Duong T.A."/>
            <person name="Gao Y."/>
            <person name="Hammerbacher A."/>
            <person name="Kikkert J.R."/>
            <person name="Li Y."/>
            <person name="Li H."/>
            <person name="Li K."/>
            <person name="Li Q."/>
            <person name="Liu X."/>
            <person name="Ma X."/>
            <person name="Naidoo K."/>
            <person name="Pethybridge S.J."/>
            <person name="Sun J."/>
            <person name="Steenkamp E.T."/>
            <person name="van der Nest M.A."/>
            <person name="van Wyk S."/>
            <person name="Wingfield M.J."/>
            <person name="Xiong C."/>
            <person name="Yue Q."/>
            <person name="Zhang X."/>
        </authorList>
    </citation>
    <scope>NUCLEOTIDE SEQUENCE [LARGE SCALE GENOMIC DNA]</scope>
    <source>
        <strain evidence="2 3">DSM 5745</strain>
    </source>
</reference>
<feature type="compositionally biased region" description="Polar residues" evidence="1">
    <location>
        <begin position="122"/>
        <end position="136"/>
    </location>
</feature>
<name>A0A3D8R998_9EURO</name>
<protein>
    <submittedName>
        <fullName evidence="2">Uncharacterized protein</fullName>
    </submittedName>
</protein>
<organism evidence="2 3">
    <name type="scientific">Aspergillus mulundensis</name>
    <dbReference type="NCBI Taxonomy" id="1810919"/>
    <lineage>
        <taxon>Eukaryota</taxon>
        <taxon>Fungi</taxon>
        <taxon>Dikarya</taxon>
        <taxon>Ascomycota</taxon>
        <taxon>Pezizomycotina</taxon>
        <taxon>Eurotiomycetes</taxon>
        <taxon>Eurotiomycetidae</taxon>
        <taxon>Eurotiales</taxon>
        <taxon>Aspergillaceae</taxon>
        <taxon>Aspergillus</taxon>
        <taxon>Aspergillus subgen. Nidulantes</taxon>
    </lineage>
</organism>
<sequence length="136" mass="14497">MYKHSAAPSGTPSVGGFGVPGVVVNAIQGSLSLDTEDENNCTKILPGTHWAAWWPVRCKTRKTKEFLRGERKDLCDATEDAKTAHAQARKAGAKKRKRDRKAQAKKGSGADADGDLELADSTVTSIQASKECTPTG</sequence>
<gene>
    <name evidence="2" type="ORF">DSM5745_07972</name>
</gene>
<comment type="caution">
    <text evidence="2">The sequence shown here is derived from an EMBL/GenBank/DDBJ whole genome shotgun (WGS) entry which is preliminary data.</text>
</comment>
<dbReference type="EMBL" id="PVWQ01000010">
    <property type="protein sequence ID" value="RDW70461.1"/>
    <property type="molecule type" value="Genomic_DNA"/>
</dbReference>
<keyword evidence="3" id="KW-1185">Reference proteome</keyword>
<evidence type="ECO:0000313" key="2">
    <source>
        <dbReference type="EMBL" id="RDW70461.1"/>
    </source>
</evidence>
<evidence type="ECO:0000256" key="1">
    <source>
        <dbReference type="SAM" id="MobiDB-lite"/>
    </source>
</evidence>
<dbReference type="RefSeq" id="XP_026600992.1">
    <property type="nucleotide sequence ID" value="XM_026749988.1"/>
</dbReference>
<feature type="region of interest" description="Disordered" evidence="1">
    <location>
        <begin position="79"/>
        <end position="136"/>
    </location>
</feature>
<dbReference type="AlphaFoldDB" id="A0A3D8R998"/>
<dbReference type="OrthoDB" id="4369165at2759"/>
<feature type="compositionally biased region" description="Basic residues" evidence="1">
    <location>
        <begin position="87"/>
        <end position="104"/>
    </location>
</feature>
<proteinExistence type="predicted"/>
<dbReference type="GeneID" id="38118342"/>
<evidence type="ECO:0000313" key="3">
    <source>
        <dbReference type="Proteomes" id="UP000256690"/>
    </source>
</evidence>
<dbReference type="Proteomes" id="UP000256690">
    <property type="component" value="Unassembled WGS sequence"/>
</dbReference>
<accession>A0A3D8R998</accession>